<evidence type="ECO:0000313" key="10">
    <source>
        <dbReference type="EMBL" id="RCK50962.1"/>
    </source>
</evidence>
<keyword evidence="3" id="KW-0479">Metal-binding</keyword>
<dbReference type="InterPro" id="IPR052371">
    <property type="entry name" value="BFD-associated_ferredoxin"/>
</dbReference>
<evidence type="ECO:0000256" key="5">
    <source>
        <dbReference type="ARBA" id="ARBA00023004"/>
    </source>
</evidence>
<evidence type="ECO:0000256" key="6">
    <source>
        <dbReference type="ARBA" id="ARBA00023014"/>
    </source>
</evidence>
<dbReference type="GO" id="GO:0046872">
    <property type="term" value="F:metal ion binding"/>
    <property type="evidence" value="ECO:0007669"/>
    <property type="project" value="UniProtKB-KW"/>
</dbReference>
<evidence type="ECO:0000256" key="8">
    <source>
        <dbReference type="ARBA" id="ARBA00046332"/>
    </source>
</evidence>
<accession>A0A154KUU4</accession>
<evidence type="ECO:0000313" key="11">
    <source>
        <dbReference type="EMBL" id="SOC23694.1"/>
    </source>
</evidence>
<evidence type="ECO:0000313" key="12">
    <source>
        <dbReference type="Proteomes" id="UP000219068"/>
    </source>
</evidence>
<evidence type="ECO:0000256" key="1">
    <source>
        <dbReference type="ARBA" id="ARBA00022448"/>
    </source>
</evidence>
<dbReference type="EMBL" id="JPWJ01000004">
    <property type="protein sequence ID" value="RCK50962.1"/>
    <property type="molecule type" value="Genomic_DNA"/>
</dbReference>
<evidence type="ECO:0000259" key="9">
    <source>
        <dbReference type="Pfam" id="PF04324"/>
    </source>
</evidence>
<name>A0A154KUU4_9PROT</name>
<dbReference type="AlphaFoldDB" id="A0A154KUU4"/>
<dbReference type="InterPro" id="IPR041854">
    <property type="entry name" value="BFD-like_2Fe2S-bd_dom_sf"/>
</dbReference>
<proteinExistence type="inferred from homology"/>
<sequence>MYVCICNAIKERDVRRAAEEGGATRPADVFRFHGCAPQCGKCACHMRAELLQAKTCGNCDCDDAAAVTANAAPIAAE</sequence>
<keyword evidence="5" id="KW-0408">Iron</keyword>
<keyword evidence="2" id="KW-0001">2Fe-2S</keyword>
<dbReference type="Pfam" id="PF04324">
    <property type="entry name" value="Fer2_BFD"/>
    <property type="match status" value="1"/>
</dbReference>
<reference evidence="11 12" key="2">
    <citation type="submission" date="2017-08" db="EMBL/GenBank/DDBJ databases">
        <authorList>
            <person name="de Groot N.N."/>
        </authorList>
    </citation>
    <scope>NUCLEOTIDE SEQUENCE [LARGE SCALE GENOMIC DNA]</scope>
    <source>
        <strain evidence="11 12">USBA 78</strain>
    </source>
</reference>
<dbReference type="Gene3D" id="1.10.10.1100">
    <property type="entry name" value="BFD-like [2Fe-2S]-binding domain"/>
    <property type="match status" value="1"/>
</dbReference>
<evidence type="ECO:0000256" key="4">
    <source>
        <dbReference type="ARBA" id="ARBA00022982"/>
    </source>
</evidence>
<keyword evidence="1" id="KW-0813">Transport</keyword>
<dbReference type="InterPro" id="IPR007419">
    <property type="entry name" value="BFD-like_2Fe2S-bd_dom"/>
</dbReference>
<evidence type="ECO:0000256" key="3">
    <source>
        <dbReference type="ARBA" id="ARBA00022723"/>
    </source>
</evidence>
<dbReference type="PANTHER" id="PTHR37424:SF1">
    <property type="entry name" value="BACTERIOFERRITIN-ASSOCIATED FERREDOXIN"/>
    <property type="match status" value="1"/>
</dbReference>
<keyword evidence="4" id="KW-0249">Electron transport</keyword>
<dbReference type="PANTHER" id="PTHR37424">
    <property type="entry name" value="BACTERIOFERRITIN-ASSOCIATED FERREDOXIN"/>
    <property type="match status" value="1"/>
</dbReference>
<evidence type="ECO:0000313" key="13">
    <source>
        <dbReference type="Proteomes" id="UP000252266"/>
    </source>
</evidence>
<feature type="domain" description="BFD-like [2Fe-2S]-binding" evidence="9">
    <location>
        <begin position="2"/>
        <end position="46"/>
    </location>
</feature>
<evidence type="ECO:0000256" key="2">
    <source>
        <dbReference type="ARBA" id="ARBA00022714"/>
    </source>
</evidence>
<protein>
    <recommendedName>
        <fullName evidence="7">Bacterioferritin-associated ferredoxin</fullName>
    </recommendedName>
</protein>
<dbReference type="GO" id="GO:0051537">
    <property type="term" value="F:2 iron, 2 sulfur cluster binding"/>
    <property type="evidence" value="ECO:0007669"/>
    <property type="project" value="UniProtKB-KW"/>
</dbReference>
<dbReference type="Proteomes" id="UP000252266">
    <property type="component" value="Unassembled WGS sequence"/>
</dbReference>
<reference evidence="10 13" key="1">
    <citation type="submission" date="2014-07" db="EMBL/GenBank/DDBJ databases">
        <title>Draft genome sequence of Thalassospira xiamenensis IB13.</title>
        <authorList>
            <person name="Lai Q."/>
            <person name="Shao Z."/>
        </authorList>
    </citation>
    <scope>NUCLEOTIDE SEQUENCE [LARGE SCALE GENOMIC DNA]</scope>
    <source>
        <strain evidence="10 13">IB13</strain>
    </source>
</reference>
<keyword evidence="6" id="KW-0411">Iron-sulfur</keyword>
<dbReference type="EMBL" id="OBMM01000004">
    <property type="protein sequence ID" value="SOC23694.1"/>
    <property type="molecule type" value="Genomic_DNA"/>
</dbReference>
<comment type="similarity">
    <text evidence="8">Belongs to the Bfd family.</text>
</comment>
<organism evidence="10 13">
    <name type="scientific">Thalassospira xiamenensis</name>
    <dbReference type="NCBI Taxonomy" id="220697"/>
    <lineage>
        <taxon>Bacteria</taxon>
        <taxon>Pseudomonadati</taxon>
        <taxon>Pseudomonadota</taxon>
        <taxon>Alphaproteobacteria</taxon>
        <taxon>Rhodospirillales</taxon>
        <taxon>Thalassospiraceae</taxon>
        <taxon>Thalassospira</taxon>
    </lineage>
</organism>
<gene>
    <name evidence="11" type="ORF">SAMN05428964_104155</name>
    <name evidence="10" type="ORF">TH44_09345</name>
</gene>
<dbReference type="Proteomes" id="UP000219068">
    <property type="component" value="Unassembled WGS sequence"/>
</dbReference>
<evidence type="ECO:0000256" key="7">
    <source>
        <dbReference type="ARBA" id="ARBA00039386"/>
    </source>
</evidence>
<dbReference type="RefSeq" id="WP_062952065.1">
    <property type="nucleotide sequence ID" value="NZ_JALLPZ010000003.1"/>
</dbReference>